<dbReference type="PANTHER" id="PTHR31342">
    <property type="entry name" value="PROTEIN CHUP1, CHLOROPLASTIC"/>
    <property type="match status" value="1"/>
</dbReference>
<evidence type="ECO:0000313" key="4">
    <source>
        <dbReference type="EMBL" id="KAL2493204.1"/>
    </source>
</evidence>
<feature type="region of interest" description="Disordered" evidence="3">
    <location>
        <begin position="543"/>
        <end position="575"/>
    </location>
</feature>
<sequence>MRAVKNAAFPKDQIAVLHCIKMLIIVLHFDRHLIFTTHLEICGKIYKAIEGAKYLIYIAGWSFNPKMALVRDQRTDIPRARGVKLGELLKKKAEEGVAVRIMLWDDETSLPFIRNKGVMRTNDEDALAYFKHTKVESSPPKVTSENFTKDLSPIARYIGDRDGYLLPEFGELVKECDLTVKSDRMSPRKNMETQVPHVESPQRYKYIEHDESVREIRSLRSTVNMLQERERNLEIQLLEYYGLKEQETAVMELQNRVKLNNMEAKLYNLKIESLQANNRRLEAEVSDYAKVVTELEAAKAKIKLLKKKLRSETEQNHEQILTLQERVMKLQEQETMAVKNDPSMKYKLQKLKELEVEIEDLRKSNQGLKRENSELAQKLEYVQMIATSALDNEEQTQALRKESHHLRQQNEDLEKEIERLQADRCSDVEELVYLRWINACLRYELRNYKPGPGKTIASDLGKKLSPKSEEKAKQLILEYANKEGSTEKGINIADFDSDRWSSSQGSFLTDSGDLDDSSVDTSLANKTSTSSKTKVFGKLMRLLRGKDSQRHSRGSPLDRTTSVEDNVLRSSSYSQGYNPDVPLGIDAGADGLTALTHRSRTSSEGLYRHSLDLQRSYSQELKTVKGEGSSYSRRNSDDSSFCIHRRIDSITEDINDSSAASQLDQDAQNVEKSELVKYAKVLKNSHLRSSFRRRRSASFSSF</sequence>
<evidence type="ECO:0000256" key="1">
    <source>
        <dbReference type="ARBA" id="ARBA00023054"/>
    </source>
</evidence>
<dbReference type="EMBL" id="JBFOLK010000008">
    <property type="protein sequence ID" value="KAL2493204.1"/>
    <property type="molecule type" value="Genomic_DNA"/>
</dbReference>
<name>A0ABD1RXM9_9LAMI</name>
<gene>
    <name evidence="4" type="ORF">Adt_28832</name>
</gene>
<dbReference type="InterPro" id="IPR040265">
    <property type="entry name" value="CHUP1/IPGA1-like"/>
</dbReference>
<keyword evidence="5" id="KW-1185">Reference proteome</keyword>
<feature type="coiled-coil region" evidence="2">
    <location>
        <begin position="216"/>
        <end position="315"/>
    </location>
</feature>
<dbReference type="PANTHER" id="PTHR31342:SF4">
    <property type="entry name" value="ACTIN BINDING PROTEIN FAMILY"/>
    <property type="match status" value="1"/>
</dbReference>
<dbReference type="AlphaFoldDB" id="A0ABD1RXM9"/>
<evidence type="ECO:0000256" key="3">
    <source>
        <dbReference type="SAM" id="MobiDB-lite"/>
    </source>
</evidence>
<dbReference type="SUPFAM" id="SSF56024">
    <property type="entry name" value="Phospholipase D/nuclease"/>
    <property type="match status" value="1"/>
</dbReference>
<accession>A0ABD1RXM9</accession>
<reference evidence="5" key="1">
    <citation type="submission" date="2024-07" db="EMBL/GenBank/DDBJ databases">
        <title>Two chromosome-level genome assemblies of Korean endemic species Abeliophyllum distichum and Forsythia ovata (Oleaceae).</title>
        <authorList>
            <person name="Jang H."/>
        </authorList>
    </citation>
    <scope>NUCLEOTIDE SEQUENCE [LARGE SCALE GENOMIC DNA]</scope>
</reference>
<keyword evidence="1 2" id="KW-0175">Coiled coil</keyword>
<comment type="caution">
    <text evidence="4">The sequence shown here is derived from an EMBL/GenBank/DDBJ whole genome shotgun (WGS) entry which is preliminary data.</text>
</comment>
<feature type="coiled-coil region" evidence="2">
    <location>
        <begin position="344"/>
        <end position="423"/>
    </location>
</feature>
<feature type="compositionally biased region" description="Polar residues" evidence="3">
    <location>
        <begin position="558"/>
        <end position="575"/>
    </location>
</feature>
<proteinExistence type="predicted"/>
<evidence type="ECO:0000313" key="5">
    <source>
        <dbReference type="Proteomes" id="UP001604336"/>
    </source>
</evidence>
<dbReference type="Proteomes" id="UP001604336">
    <property type="component" value="Unassembled WGS sequence"/>
</dbReference>
<evidence type="ECO:0000256" key="2">
    <source>
        <dbReference type="SAM" id="Coils"/>
    </source>
</evidence>
<protein>
    <submittedName>
        <fullName evidence="4">Actin binding protein family</fullName>
    </submittedName>
</protein>
<feature type="region of interest" description="Disordered" evidence="3">
    <location>
        <begin position="506"/>
        <end position="527"/>
    </location>
</feature>
<organism evidence="4 5">
    <name type="scientific">Abeliophyllum distichum</name>
    <dbReference type="NCBI Taxonomy" id="126358"/>
    <lineage>
        <taxon>Eukaryota</taxon>
        <taxon>Viridiplantae</taxon>
        <taxon>Streptophyta</taxon>
        <taxon>Embryophyta</taxon>
        <taxon>Tracheophyta</taxon>
        <taxon>Spermatophyta</taxon>
        <taxon>Magnoliopsida</taxon>
        <taxon>eudicotyledons</taxon>
        <taxon>Gunneridae</taxon>
        <taxon>Pentapetalae</taxon>
        <taxon>asterids</taxon>
        <taxon>lamiids</taxon>
        <taxon>Lamiales</taxon>
        <taxon>Oleaceae</taxon>
        <taxon>Forsythieae</taxon>
        <taxon>Abeliophyllum</taxon>
    </lineage>
</organism>